<keyword evidence="1" id="KW-0812">Transmembrane</keyword>
<organism evidence="2 3">
    <name type="scientific">Nannocystis radixulma</name>
    <dbReference type="NCBI Taxonomy" id="2995305"/>
    <lineage>
        <taxon>Bacteria</taxon>
        <taxon>Pseudomonadati</taxon>
        <taxon>Myxococcota</taxon>
        <taxon>Polyangia</taxon>
        <taxon>Nannocystales</taxon>
        <taxon>Nannocystaceae</taxon>
        <taxon>Nannocystis</taxon>
    </lineage>
</organism>
<feature type="transmembrane region" description="Helical" evidence="1">
    <location>
        <begin position="65"/>
        <end position="86"/>
    </location>
</feature>
<protein>
    <recommendedName>
        <fullName evidence="4">DUF304 domain-containing protein</fullName>
    </recommendedName>
</protein>
<evidence type="ECO:0000313" key="3">
    <source>
        <dbReference type="Proteomes" id="UP001217838"/>
    </source>
</evidence>
<dbReference type="EMBL" id="JAQNDN010000025">
    <property type="protein sequence ID" value="MDC0674800.1"/>
    <property type="molecule type" value="Genomic_DNA"/>
</dbReference>
<dbReference type="RefSeq" id="WP_272009312.1">
    <property type="nucleotide sequence ID" value="NZ_JAQNDN010000025.1"/>
</dbReference>
<dbReference type="Proteomes" id="UP001217838">
    <property type="component" value="Unassembled WGS sequence"/>
</dbReference>
<keyword evidence="3" id="KW-1185">Reference proteome</keyword>
<evidence type="ECO:0000256" key="1">
    <source>
        <dbReference type="SAM" id="Phobius"/>
    </source>
</evidence>
<sequence length="194" mass="21215">MNAAGLSDPFRPFVVVADDGARLVLERHRSATGWLLRLGMYVLLLLLVVMLVLVPWAALTRGNGIGDLAVAGSFMISLYLILRLLLFGFHIEGMRRIVVERGRLTLVSRGVVKLERDEAFGVVVFIARVESSETEHGSVRWLRLQARTHGRVVELGTLHLDPEGEPTREAAARAAAATIAERLAVPLEFVGEGG</sequence>
<comment type="caution">
    <text evidence="2">The sequence shown here is derived from an EMBL/GenBank/DDBJ whole genome shotgun (WGS) entry which is preliminary data.</text>
</comment>
<keyword evidence="1" id="KW-0472">Membrane</keyword>
<name>A0ABT5BMK9_9BACT</name>
<gene>
    <name evidence="2" type="ORF">POL58_44030</name>
</gene>
<keyword evidence="1" id="KW-1133">Transmembrane helix</keyword>
<feature type="transmembrane region" description="Helical" evidence="1">
    <location>
        <begin position="38"/>
        <end position="59"/>
    </location>
</feature>
<accession>A0ABT5BMK9</accession>
<proteinExistence type="predicted"/>
<evidence type="ECO:0000313" key="2">
    <source>
        <dbReference type="EMBL" id="MDC0674800.1"/>
    </source>
</evidence>
<evidence type="ECO:0008006" key="4">
    <source>
        <dbReference type="Google" id="ProtNLM"/>
    </source>
</evidence>
<reference evidence="2 3" key="1">
    <citation type="submission" date="2022-11" db="EMBL/GenBank/DDBJ databases">
        <title>Minimal conservation of predation-associated metabolite biosynthetic gene clusters underscores biosynthetic potential of Myxococcota including descriptions for ten novel species: Archangium lansinium sp. nov., Myxococcus landrumus sp. nov., Nannocystis bai.</title>
        <authorList>
            <person name="Ahearne A."/>
            <person name="Stevens C."/>
            <person name="Dowd S."/>
        </authorList>
    </citation>
    <scope>NUCLEOTIDE SEQUENCE [LARGE SCALE GENOMIC DNA]</scope>
    <source>
        <strain evidence="2 3">NCELM</strain>
    </source>
</reference>